<sequence>MNNQIWNRLQLVFAQGVATLVSAGKVQTRVLDEEVLDNINRVEPYGLSYRPKPGAQVYLAFPSGDRSYGVALVVGDKRYQLDLQEGEVALHDDELNHRIILTREGIVIEGGGHDVTINNAPTVVVNDGTVQVNGGDVIADGISLKQHVHGDVQSGDGETGQPVGG</sequence>
<keyword evidence="3" id="KW-1185">Reference proteome</keyword>
<proteinExistence type="predicted"/>
<dbReference type="Pfam" id="PF18946">
    <property type="entry name" value="Apex"/>
    <property type="match status" value="1"/>
</dbReference>
<accession>A0ABT1TCQ1</accession>
<evidence type="ECO:0000313" key="3">
    <source>
        <dbReference type="Proteomes" id="UP001524499"/>
    </source>
</evidence>
<reference evidence="2 3" key="1">
    <citation type="submission" date="2022-07" db="EMBL/GenBank/DDBJ databases">
        <title>Methylomonas rivi sp. nov., Methylomonas rosea sp. nov., Methylomonas aureus sp. nov. and Methylomonas subterranea sp. nov., four novel methanotrophs isolated from a freshwater creek and the deep terrestrial subsurface.</title>
        <authorList>
            <person name="Abin C."/>
            <person name="Sankaranarayanan K."/>
            <person name="Garner C."/>
            <person name="Sindelar R."/>
            <person name="Kotary K."/>
            <person name="Garner R."/>
            <person name="Barclay S."/>
            <person name="Lawson P."/>
            <person name="Krumholz L."/>
        </authorList>
    </citation>
    <scope>NUCLEOTIDE SEQUENCE [LARGE SCALE GENOMIC DNA]</scope>
    <source>
        <strain evidence="2 3">SURF-2</strain>
    </source>
</reference>
<name>A0ABT1TCQ1_9GAMM</name>
<dbReference type="InterPro" id="IPR044033">
    <property type="entry name" value="GpV-like_apex"/>
</dbReference>
<dbReference type="EMBL" id="JANIBJ010000005">
    <property type="protein sequence ID" value="MCQ8103240.1"/>
    <property type="molecule type" value="Genomic_DNA"/>
</dbReference>
<dbReference type="Pfam" id="PF06890">
    <property type="entry name" value="Phage_Mu_Gp45"/>
    <property type="match status" value="1"/>
</dbReference>
<organism evidence="2 3">
    <name type="scientific">Methylomonas subterranea</name>
    <dbReference type="NCBI Taxonomy" id="2952225"/>
    <lineage>
        <taxon>Bacteria</taxon>
        <taxon>Pseudomonadati</taxon>
        <taxon>Pseudomonadota</taxon>
        <taxon>Gammaproteobacteria</taxon>
        <taxon>Methylococcales</taxon>
        <taxon>Methylococcaceae</taxon>
        <taxon>Methylomonas</taxon>
    </lineage>
</organism>
<gene>
    <name evidence="2" type="ORF">NP590_03900</name>
</gene>
<dbReference type="RefSeq" id="WP_256600924.1">
    <property type="nucleotide sequence ID" value="NZ_JANIBJ010000005.1"/>
</dbReference>
<protein>
    <submittedName>
        <fullName evidence="2">Phage baseplate assembly protein</fullName>
    </submittedName>
</protein>
<dbReference type="InterPro" id="IPR053861">
    <property type="entry name" value="Phage_Mu_Gp45_N"/>
</dbReference>
<evidence type="ECO:0000259" key="1">
    <source>
        <dbReference type="Pfam" id="PF06890"/>
    </source>
</evidence>
<comment type="caution">
    <text evidence="2">The sequence shown here is derived from an EMBL/GenBank/DDBJ whole genome shotgun (WGS) entry which is preliminary data.</text>
</comment>
<feature type="domain" description="Bacteriophage Mu Gp45 N-terminal" evidence="1">
    <location>
        <begin position="25"/>
        <end position="78"/>
    </location>
</feature>
<evidence type="ECO:0000313" key="2">
    <source>
        <dbReference type="EMBL" id="MCQ8103240.1"/>
    </source>
</evidence>
<dbReference type="Proteomes" id="UP001524499">
    <property type="component" value="Unassembled WGS sequence"/>
</dbReference>